<keyword evidence="4 10" id="KW-0498">Mitosis</keyword>
<organism evidence="12 13">
    <name type="scientific">Sporidiobolus salmonicolor</name>
    <name type="common">Yeast-like fungus</name>
    <name type="synonym">Sporobolomyces salmonicolor</name>
    <dbReference type="NCBI Taxonomy" id="5005"/>
    <lineage>
        <taxon>Eukaryota</taxon>
        <taxon>Fungi</taxon>
        <taxon>Dikarya</taxon>
        <taxon>Basidiomycota</taxon>
        <taxon>Pucciniomycotina</taxon>
        <taxon>Microbotryomycetes</taxon>
        <taxon>Sporidiobolales</taxon>
        <taxon>Sporidiobolaceae</taxon>
        <taxon>Sporobolomyces</taxon>
    </lineage>
</organism>
<evidence type="ECO:0000256" key="8">
    <source>
        <dbReference type="ARBA" id="ARBA00023306"/>
    </source>
</evidence>
<evidence type="ECO:0000313" key="13">
    <source>
        <dbReference type="Proteomes" id="UP000243876"/>
    </source>
</evidence>
<comment type="function">
    <text evidence="10">Acts as a component of the essential kinetochore-associated NDC80 complex, which is required for chromosome segregation and spindle checkpoint activity.</text>
</comment>
<dbReference type="Gene3D" id="3.30.160.430">
    <property type="match status" value="1"/>
</dbReference>
<evidence type="ECO:0000313" key="12">
    <source>
        <dbReference type="EMBL" id="CEQ39796.1"/>
    </source>
</evidence>
<feature type="coiled-coil region" evidence="11">
    <location>
        <begin position="59"/>
        <end position="86"/>
    </location>
</feature>
<keyword evidence="7 10" id="KW-0539">Nucleus</keyword>
<accession>A0A0D6EIS9</accession>
<dbReference type="GO" id="GO:0031262">
    <property type="term" value="C:Ndc80 complex"/>
    <property type="evidence" value="ECO:0007669"/>
    <property type="project" value="TreeGrafter"/>
</dbReference>
<dbReference type="GO" id="GO:0005634">
    <property type="term" value="C:nucleus"/>
    <property type="evidence" value="ECO:0007669"/>
    <property type="project" value="UniProtKB-SubCell"/>
</dbReference>
<comment type="subcellular location">
    <subcellularLocation>
        <location evidence="10">Nucleus</location>
    </subcellularLocation>
    <subcellularLocation>
        <location evidence="10">Chromosome</location>
        <location evidence="10">Centromere</location>
        <location evidence="10">Kinetochore</location>
    </subcellularLocation>
</comment>
<dbReference type="AlphaFoldDB" id="A0A0D6EIS9"/>
<evidence type="ECO:0000256" key="1">
    <source>
        <dbReference type="ARBA" id="ARBA00007804"/>
    </source>
</evidence>
<dbReference type="Proteomes" id="UP000243876">
    <property type="component" value="Unassembled WGS sequence"/>
</dbReference>
<evidence type="ECO:0000256" key="4">
    <source>
        <dbReference type="ARBA" id="ARBA00022776"/>
    </source>
</evidence>
<evidence type="ECO:0000256" key="9">
    <source>
        <dbReference type="ARBA" id="ARBA00023328"/>
    </source>
</evidence>
<evidence type="ECO:0000256" key="10">
    <source>
        <dbReference type="RuleBase" id="RU368011"/>
    </source>
</evidence>
<feature type="coiled-coil region" evidence="11">
    <location>
        <begin position="117"/>
        <end position="151"/>
    </location>
</feature>
<dbReference type="OrthoDB" id="3344830at2759"/>
<keyword evidence="8 10" id="KW-0131">Cell cycle</keyword>
<evidence type="ECO:0000256" key="3">
    <source>
        <dbReference type="ARBA" id="ARBA00022618"/>
    </source>
</evidence>
<evidence type="ECO:0000256" key="6">
    <source>
        <dbReference type="ARBA" id="ARBA00023054"/>
    </source>
</evidence>
<dbReference type="InterPro" id="IPR038066">
    <property type="entry name" value="Spc24_Fungi_globular_sf"/>
</dbReference>
<dbReference type="PANTHER" id="PTHR22142:SF2">
    <property type="entry name" value="KINETOCHORE PROTEIN SPC24"/>
    <property type="match status" value="1"/>
</dbReference>
<evidence type="ECO:0000256" key="5">
    <source>
        <dbReference type="ARBA" id="ARBA00022838"/>
    </source>
</evidence>
<keyword evidence="13" id="KW-1185">Reference proteome</keyword>
<dbReference type="GO" id="GO:0008017">
    <property type="term" value="F:microtubule binding"/>
    <property type="evidence" value="ECO:0007669"/>
    <property type="project" value="TreeGrafter"/>
</dbReference>
<keyword evidence="3 10" id="KW-0132">Cell division</keyword>
<sequence>MATFELPPDDFDNQFQDLLDGVLGMFPVEDIKHDGSQPPQHSSDVDKVVYAEKRVKEWRAGARERVDAAREDLRSLSREYEHARLSSARSATHPSAAEHEAKLGAMLQARVTGMKANSELEQQVYRLQGELDRLQQELKDEEADAVEVAELNSEVLRIKMYRDMGFAPVDENGIYTKFLVPTSLDARTVQLDPSVSDFQWCNFLWELVDSSA</sequence>
<gene>
    <name evidence="12" type="primary">SPOSA6832_01350</name>
</gene>
<keyword evidence="2 10" id="KW-0158">Chromosome</keyword>
<reference evidence="13" key="1">
    <citation type="submission" date="2015-02" db="EMBL/GenBank/DDBJ databases">
        <authorList>
            <person name="Gon?alves P."/>
        </authorList>
    </citation>
    <scope>NUCLEOTIDE SEQUENCE [LARGE SCALE GENOMIC DNA]</scope>
</reference>
<name>A0A0D6EIS9_SPOSA</name>
<evidence type="ECO:0000256" key="2">
    <source>
        <dbReference type="ARBA" id="ARBA00022454"/>
    </source>
</evidence>
<evidence type="ECO:0000256" key="7">
    <source>
        <dbReference type="ARBA" id="ARBA00023242"/>
    </source>
</evidence>
<dbReference type="InterPro" id="IPR013252">
    <property type="entry name" value="Ndc80_Spc24"/>
</dbReference>
<comment type="similarity">
    <text evidence="1 10">Belongs to the SPC24 family.</text>
</comment>
<comment type="subunit">
    <text evidence="10">Component of the NDC80 complex.</text>
</comment>
<protein>
    <recommendedName>
        <fullName evidence="10">Kinetochore protein Spc24</fullName>
    </recommendedName>
</protein>
<dbReference type="GO" id="GO:0007059">
    <property type="term" value="P:chromosome segregation"/>
    <property type="evidence" value="ECO:0007669"/>
    <property type="project" value="TreeGrafter"/>
</dbReference>
<dbReference type="EMBL" id="CENE01000004">
    <property type="protein sequence ID" value="CEQ39796.1"/>
    <property type="molecule type" value="Genomic_DNA"/>
</dbReference>
<dbReference type="SUPFAM" id="SSF143026">
    <property type="entry name" value="Kinetochore globular domain"/>
    <property type="match status" value="1"/>
</dbReference>
<keyword evidence="9 10" id="KW-0137">Centromere</keyword>
<keyword evidence="5 10" id="KW-0995">Kinetochore</keyword>
<evidence type="ECO:0000256" key="11">
    <source>
        <dbReference type="SAM" id="Coils"/>
    </source>
</evidence>
<dbReference type="CDD" id="cd11565">
    <property type="entry name" value="RWD_Spc24"/>
    <property type="match status" value="1"/>
</dbReference>
<dbReference type="PANTHER" id="PTHR22142">
    <property type="match status" value="1"/>
</dbReference>
<proteinExistence type="inferred from homology"/>
<dbReference type="Pfam" id="PF08286">
    <property type="entry name" value="Spc24"/>
    <property type="match status" value="1"/>
</dbReference>
<dbReference type="GO" id="GO:0051301">
    <property type="term" value="P:cell division"/>
    <property type="evidence" value="ECO:0007669"/>
    <property type="project" value="UniProtKB-UniRule"/>
</dbReference>
<keyword evidence="6 11" id="KW-0175">Coiled coil</keyword>